<accession>A0ABN0U3W4</accession>
<comment type="caution">
    <text evidence="3">The sequence shown here is derived from an EMBL/GenBank/DDBJ whole genome shotgun (WGS) entry which is preliminary data.</text>
</comment>
<dbReference type="Gene3D" id="3.30.470.20">
    <property type="entry name" value="ATP-grasp fold, B domain"/>
    <property type="match status" value="1"/>
</dbReference>
<keyword evidence="1" id="KW-0067">ATP-binding</keyword>
<sequence>MPPTVLILTERLDPTADLVVTALADRGVAVFRVDTADFPALLTVTAELDGDHWRSELRSPFRSLAIADVCGAYYRRPSAFTFPAMSTADRQWAELEARIGFGGLLALVPNWLNHPSRIGYAEYKPVQLATAGQAGLSVPRTLITNDPDDAQRFAREIGPVVYKPFSSPVERDGRRMFVYTSPVEAGDLADESIRHTAHLFQEHLDKAYEVRLTVVDEQLFAAALTARSAAATIDWRSDYDAIEYTVTTVPDRVRTGLLRMMRQLHLRFAAVDFAVTPAGEWYFLDLNPNGQWAWIEHETGLPICAAIAAALTGD</sequence>
<dbReference type="NCBIfam" id="TIGR04187">
    <property type="entry name" value="GRASP_SAV_5884"/>
    <property type="match status" value="1"/>
</dbReference>
<evidence type="ECO:0000313" key="3">
    <source>
        <dbReference type="EMBL" id="GAA0237293.1"/>
    </source>
</evidence>
<dbReference type="SUPFAM" id="SSF56059">
    <property type="entry name" value="Glutathione synthetase ATP-binding domain-like"/>
    <property type="match status" value="1"/>
</dbReference>
<dbReference type="PANTHER" id="PTHR21621:SF0">
    <property type="entry name" value="BETA-CITRYLGLUTAMATE SYNTHASE B-RELATED"/>
    <property type="match status" value="1"/>
</dbReference>
<gene>
    <name evidence="3" type="primary">tgmB</name>
    <name evidence="3" type="ORF">GCM10009539_23210</name>
</gene>
<dbReference type="PANTHER" id="PTHR21621">
    <property type="entry name" value="RIBOSOMAL PROTEIN S6 MODIFICATION PROTEIN"/>
    <property type="match status" value="1"/>
</dbReference>
<dbReference type="PROSITE" id="PS50975">
    <property type="entry name" value="ATP_GRASP"/>
    <property type="match status" value="1"/>
</dbReference>
<dbReference type="RefSeq" id="WP_344648774.1">
    <property type="nucleotide sequence ID" value="NZ_BAAAGX010000009.1"/>
</dbReference>
<name>A0ABN0U3W4_9ACTN</name>
<evidence type="ECO:0000256" key="1">
    <source>
        <dbReference type="PROSITE-ProRule" id="PRU00409"/>
    </source>
</evidence>
<proteinExistence type="predicted"/>
<organism evidence="3 4">
    <name type="scientific">Cryptosporangium japonicum</name>
    <dbReference type="NCBI Taxonomy" id="80872"/>
    <lineage>
        <taxon>Bacteria</taxon>
        <taxon>Bacillati</taxon>
        <taxon>Actinomycetota</taxon>
        <taxon>Actinomycetes</taxon>
        <taxon>Cryptosporangiales</taxon>
        <taxon>Cryptosporangiaceae</taxon>
        <taxon>Cryptosporangium</taxon>
    </lineage>
</organism>
<dbReference type="Pfam" id="PF21068">
    <property type="entry name" value="ATPgraspMvdD"/>
    <property type="match status" value="1"/>
</dbReference>
<dbReference type="InterPro" id="IPR026449">
    <property type="entry name" value="GRASP_SAV_5884"/>
</dbReference>
<reference evidence="3 4" key="1">
    <citation type="journal article" date="2019" name="Int. J. Syst. Evol. Microbiol.">
        <title>The Global Catalogue of Microorganisms (GCM) 10K type strain sequencing project: providing services to taxonomists for standard genome sequencing and annotation.</title>
        <authorList>
            <consortium name="The Broad Institute Genomics Platform"/>
            <consortium name="The Broad Institute Genome Sequencing Center for Infectious Disease"/>
            <person name="Wu L."/>
            <person name="Ma J."/>
        </authorList>
    </citation>
    <scope>NUCLEOTIDE SEQUENCE [LARGE SCALE GENOMIC DNA]</scope>
    <source>
        <strain evidence="3 4">JCM 10425</strain>
    </source>
</reference>
<dbReference type="EMBL" id="BAAAGX010000009">
    <property type="protein sequence ID" value="GAA0237293.1"/>
    <property type="molecule type" value="Genomic_DNA"/>
</dbReference>
<feature type="domain" description="ATP-grasp" evidence="2">
    <location>
        <begin position="128"/>
        <end position="312"/>
    </location>
</feature>
<evidence type="ECO:0000313" key="4">
    <source>
        <dbReference type="Proteomes" id="UP001500967"/>
    </source>
</evidence>
<keyword evidence="4" id="KW-1185">Reference proteome</keyword>
<protein>
    <submittedName>
        <fullName evidence="3">ATP-grasp ribosomal peptide maturase</fullName>
    </submittedName>
</protein>
<dbReference type="InterPro" id="IPR011761">
    <property type="entry name" value="ATP-grasp"/>
</dbReference>
<evidence type="ECO:0000259" key="2">
    <source>
        <dbReference type="PROSITE" id="PS50975"/>
    </source>
</evidence>
<dbReference type="Proteomes" id="UP001500967">
    <property type="component" value="Unassembled WGS sequence"/>
</dbReference>
<dbReference type="InterPro" id="IPR013651">
    <property type="entry name" value="ATP-grasp_RimK-type"/>
</dbReference>
<keyword evidence="1" id="KW-0547">Nucleotide-binding</keyword>
<dbReference type="InterPro" id="IPR048936">
    <property type="entry name" value="MvdD-like_ATPgrasp"/>
</dbReference>
<dbReference type="Pfam" id="PF08443">
    <property type="entry name" value="RimK"/>
    <property type="match status" value="1"/>
</dbReference>